<dbReference type="GO" id="GO:0016758">
    <property type="term" value="F:hexosyltransferase activity"/>
    <property type="evidence" value="ECO:0007669"/>
    <property type="project" value="InterPro"/>
</dbReference>
<keyword evidence="3" id="KW-1185">Reference proteome</keyword>
<reference evidence="2" key="1">
    <citation type="journal article" date="2014" name="Int. J. Syst. Evol. Microbiol.">
        <title>Complete genome sequence of Corynebacterium casei LMG S-19264T (=DSM 44701T), isolated from a smear-ripened cheese.</title>
        <authorList>
            <consortium name="US DOE Joint Genome Institute (JGI-PGF)"/>
            <person name="Walter F."/>
            <person name="Albersmeier A."/>
            <person name="Kalinowski J."/>
            <person name="Ruckert C."/>
        </authorList>
    </citation>
    <scope>NUCLEOTIDE SEQUENCE</scope>
    <source>
        <strain evidence="2">CGMCC 1.15880</strain>
    </source>
</reference>
<dbReference type="Gene3D" id="3.40.50.2000">
    <property type="entry name" value="Glycogen Phosphorylase B"/>
    <property type="match status" value="2"/>
</dbReference>
<name>A0A916QY59_9RHOB</name>
<dbReference type="PANTHER" id="PTHR21015">
    <property type="entry name" value="UDP-N-ACETYLGLUCOSAMINE--N-ACETYLMURAMYL-(PENTAPEPTIDE) PYROPHOSPHORYL-UNDECAPRENOL N-ACETYLGLUCOSAMINE TRANSFERASE 1"/>
    <property type="match status" value="1"/>
</dbReference>
<dbReference type="InterPro" id="IPR007235">
    <property type="entry name" value="Glyco_trans_28_C"/>
</dbReference>
<dbReference type="EMBL" id="BMKA01000002">
    <property type="protein sequence ID" value="GGA19778.1"/>
    <property type="molecule type" value="Genomic_DNA"/>
</dbReference>
<gene>
    <name evidence="2" type="ORF">GCM10011498_20850</name>
</gene>
<accession>A0A916QY59</accession>
<sequence>MRVMILVTHLLGTGHLSRALTLGRAFGGAGHDAHVVSGGVPVENLSAKGITLHQLPPVKSDGINFTTLLTEQGGIADADYLADRKAALLSCLEQIEPDVIITELYPFGRRVLKGEFQALLNRAQEAVDPPLVFSSIRDILAPPSKPEKALETEAVAAVYYDGVLVHSDAKLTPLEASWPVGAMLADKLQYTGYVAPPAAGEHPDGTGSGEVLVTAGGGSVGQNLFEAAVKAAALDTENHWRLLVGGADKARVIAELQSRVKCSNVTIEPTRPDFRQMLTGARIAVCMCGYNTAMDLLQSRTPAVFVPFDAGGEVEQTLRAESLAKQTGFTVVRAADATPEALLEAVQSLAGAEVQPLDPKQFEGATQAVEIVEQFFEKHIGQEQSA</sequence>
<dbReference type="Pfam" id="PF04101">
    <property type="entry name" value="Glyco_tran_28_C"/>
    <property type="match status" value="1"/>
</dbReference>
<dbReference type="PANTHER" id="PTHR21015:SF28">
    <property type="entry name" value="SLL1722 PROTEIN"/>
    <property type="match status" value="1"/>
</dbReference>
<dbReference type="SUPFAM" id="SSF53756">
    <property type="entry name" value="UDP-Glycosyltransferase/glycogen phosphorylase"/>
    <property type="match status" value="1"/>
</dbReference>
<comment type="caution">
    <text evidence="2">The sequence shown here is derived from an EMBL/GenBank/DDBJ whole genome shotgun (WGS) entry which is preliminary data.</text>
</comment>
<dbReference type="RefSeq" id="WP_188674351.1">
    <property type="nucleotide sequence ID" value="NZ_BMKA01000002.1"/>
</dbReference>
<dbReference type="Proteomes" id="UP000628017">
    <property type="component" value="Unassembled WGS sequence"/>
</dbReference>
<reference evidence="2" key="2">
    <citation type="submission" date="2020-09" db="EMBL/GenBank/DDBJ databases">
        <authorList>
            <person name="Sun Q."/>
            <person name="Zhou Y."/>
        </authorList>
    </citation>
    <scope>NUCLEOTIDE SEQUENCE</scope>
    <source>
        <strain evidence="2">CGMCC 1.15880</strain>
    </source>
</reference>
<evidence type="ECO:0000313" key="3">
    <source>
        <dbReference type="Proteomes" id="UP000628017"/>
    </source>
</evidence>
<evidence type="ECO:0000259" key="1">
    <source>
        <dbReference type="Pfam" id="PF04101"/>
    </source>
</evidence>
<proteinExistence type="predicted"/>
<protein>
    <submittedName>
        <fullName evidence="2">Glycosyl transferase</fullName>
    </submittedName>
</protein>
<dbReference type="AlphaFoldDB" id="A0A916QY59"/>
<evidence type="ECO:0000313" key="2">
    <source>
        <dbReference type="EMBL" id="GGA19778.1"/>
    </source>
</evidence>
<organism evidence="2 3">
    <name type="scientific">Neptunicoccus cionae</name>
    <dbReference type="NCBI Taxonomy" id="2035344"/>
    <lineage>
        <taxon>Bacteria</taxon>
        <taxon>Pseudomonadati</taxon>
        <taxon>Pseudomonadota</taxon>
        <taxon>Alphaproteobacteria</taxon>
        <taxon>Rhodobacterales</taxon>
        <taxon>Paracoccaceae</taxon>
        <taxon>Neptunicoccus</taxon>
    </lineage>
</organism>
<feature type="domain" description="Glycosyl transferase family 28 C-terminal" evidence="1">
    <location>
        <begin position="217"/>
        <end position="355"/>
    </location>
</feature>
<keyword evidence="2" id="KW-0808">Transferase</keyword>